<evidence type="ECO:0000256" key="13">
    <source>
        <dbReference type="ARBA" id="ARBA00023136"/>
    </source>
</evidence>
<keyword evidence="13 15" id="KW-0472">Membrane</keyword>
<evidence type="ECO:0000256" key="5">
    <source>
        <dbReference type="ARBA" id="ARBA00022723"/>
    </source>
</evidence>
<accession>A0A914XGG7</accession>
<evidence type="ECO:0000256" key="9">
    <source>
        <dbReference type="ARBA" id="ARBA00023002"/>
    </source>
</evidence>
<keyword evidence="5" id="KW-0479">Metal-binding</keyword>
<keyword evidence="4 15" id="KW-0812">Transmembrane</keyword>
<dbReference type="GO" id="GO:0016829">
    <property type="term" value="F:lyase activity"/>
    <property type="evidence" value="ECO:0007669"/>
    <property type="project" value="UniProtKB-KW"/>
</dbReference>
<evidence type="ECO:0000256" key="8">
    <source>
        <dbReference type="ARBA" id="ARBA00022989"/>
    </source>
</evidence>
<dbReference type="PANTHER" id="PTHR24302">
    <property type="entry name" value="CYTOCHROME P450 FAMILY 3"/>
    <property type="match status" value="1"/>
</dbReference>
<comment type="similarity">
    <text evidence="2">Belongs to the cytochrome P450 family.</text>
</comment>
<organism evidence="16 17">
    <name type="scientific">Plectus sambesii</name>
    <dbReference type="NCBI Taxonomy" id="2011161"/>
    <lineage>
        <taxon>Eukaryota</taxon>
        <taxon>Metazoa</taxon>
        <taxon>Ecdysozoa</taxon>
        <taxon>Nematoda</taxon>
        <taxon>Chromadorea</taxon>
        <taxon>Plectida</taxon>
        <taxon>Plectina</taxon>
        <taxon>Plectoidea</taxon>
        <taxon>Plectidae</taxon>
        <taxon>Plectus</taxon>
    </lineage>
</organism>
<keyword evidence="3" id="KW-0349">Heme</keyword>
<dbReference type="GO" id="GO:0005506">
    <property type="term" value="F:iron ion binding"/>
    <property type="evidence" value="ECO:0007669"/>
    <property type="project" value="InterPro"/>
</dbReference>
<evidence type="ECO:0000256" key="6">
    <source>
        <dbReference type="ARBA" id="ARBA00022824"/>
    </source>
</evidence>
<comment type="subcellular location">
    <subcellularLocation>
        <location evidence="1">Endoplasmic reticulum membrane</location>
    </subcellularLocation>
</comment>
<evidence type="ECO:0000256" key="4">
    <source>
        <dbReference type="ARBA" id="ARBA00022692"/>
    </source>
</evidence>
<evidence type="ECO:0000256" key="2">
    <source>
        <dbReference type="ARBA" id="ARBA00010617"/>
    </source>
</evidence>
<evidence type="ECO:0000256" key="10">
    <source>
        <dbReference type="ARBA" id="ARBA00023004"/>
    </source>
</evidence>
<proteinExistence type="inferred from homology"/>
<evidence type="ECO:0000256" key="15">
    <source>
        <dbReference type="SAM" id="Phobius"/>
    </source>
</evidence>
<evidence type="ECO:0000256" key="7">
    <source>
        <dbReference type="ARBA" id="ARBA00022832"/>
    </source>
</evidence>
<sequence>MDLSQLGFGEKLVLLSVYCYILFKFLNIYIAIVIVIGTFTIIYLHLKEQSEYWKRHGIDGPEGNILFGNNLELRKGFGVIDTEWTKKYGKVFGTIIFGQPDLVVSDLEIMRRVLAKDFSNFTNHR</sequence>
<dbReference type="InterPro" id="IPR036396">
    <property type="entry name" value="Cyt_P450_sf"/>
</dbReference>
<evidence type="ECO:0000256" key="11">
    <source>
        <dbReference type="ARBA" id="ARBA00023033"/>
    </source>
</evidence>
<keyword evidence="7" id="KW-0276">Fatty acid metabolism</keyword>
<evidence type="ECO:0000256" key="14">
    <source>
        <dbReference type="ARBA" id="ARBA00023239"/>
    </source>
</evidence>
<keyword evidence="8 15" id="KW-1133">Transmembrane helix</keyword>
<dbReference type="Proteomes" id="UP000887566">
    <property type="component" value="Unplaced"/>
</dbReference>
<keyword evidence="9" id="KW-0560">Oxidoreductase</keyword>
<evidence type="ECO:0000256" key="1">
    <source>
        <dbReference type="ARBA" id="ARBA00004586"/>
    </source>
</evidence>
<evidence type="ECO:0000313" key="17">
    <source>
        <dbReference type="WBParaSite" id="PSAMB.scaffold7618size7364.g30315.t1"/>
    </source>
</evidence>
<dbReference type="WBParaSite" id="PSAMB.scaffold7618size7364.g30315.t1">
    <property type="protein sequence ID" value="PSAMB.scaffold7618size7364.g30315.t1"/>
    <property type="gene ID" value="PSAMB.scaffold7618size7364.g30315"/>
</dbReference>
<dbReference type="GO" id="GO:0006631">
    <property type="term" value="P:fatty acid metabolic process"/>
    <property type="evidence" value="ECO:0007669"/>
    <property type="project" value="UniProtKB-KW"/>
</dbReference>
<dbReference type="GO" id="GO:0008395">
    <property type="term" value="F:steroid hydroxylase activity"/>
    <property type="evidence" value="ECO:0007669"/>
    <property type="project" value="TreeGrafter"/>
</dbReference>
<dbReference type="Gene3D" id="1.10.630.10">
    <property type="entry name" value="Cytochrome P450"/>
    <property type="match status" value="1"/>
</dbReference>
<feature type="transmembrane region" description="Helical" evidence="15">
    <location>
        <begin position="20"/>
        <end position="46"/>
    </location>
</feature>
<name>A0A914XGG7_9BILA</name>
<keyword evidence="11" id="KW-0503">Monooxygenase</keyword>
<reference evidence="17" key="1">
    <citation type="submission" date="2022-11" db="UniProtKB">
        <authorList>
            <consortium name="WormBaseParasite"/>
        </authorList>
    </citation>
    <scope>IDENTIFICATION</scope>
</reference>
<evidence type="ECO:0000256" key="12">
    <source>
        <dbReference type="ARBA" id="ARBA00023098"/>
    </source>
</evidence>
<dbReference type="GO" id="GO:0020037">
    <property type="term" value="F:heme binding"/>
    <property type="evidence" value="ECO:0007669"/>
    <property type="project" value="InterPro"/>
</dbReference>
<evidence type="ECO:0000313" key="16">
    <source>
        <dbReference type="Proteomes" id="UP000887566"/>
    </source>
</evidence>
<keyword evidence="10" id="KW-0408">Iron</keyword>
<dbReference type="GO" id="GO:0016705">
    <property type="term" value="F:oxidoreductase activity, acting on paired donors, with incorporation or reduction of molecular oxygen"/>
    <property type="evidence" value="ECO:0007669"/>
    <property type="project" value="InterPro"/>
</dbReference>
<keyword evidence="16" id="KW-1185">Reference proteome</keyword>
<keyword evidence="12" id="KW-0443">Lipid metabolism</keyword>
<dbReference type="SUPFAM" id="SSF48264">
    <property type="entry name" value="Cytochrome P450"/>
    <property type="match status" value="1"/>
</dbReference>
<dbReference type="InterPro" id="IPR050705">
    <property type="entry name" value="Cytochrome_P450_3A"/>
</dbReference>
<dbReference type="GO" id="GO:0005789">
    <property type="term" value="C:endoplasmic reticulum membrane"/>
    <property type="evidence" value="ECO:0007669"/>
    <property type="project" value="UniProtKB-SubCell"/>
</dbReference>
<evidence type="ECO:0000256" key="3">
    <source>
        <dbReference type="ARBA" id="ARBA00022617"/>
    </source>
</evidence>
<keyword evidence="14" id="KW-0456">Lyase</keyword>
<dbReference type="PANTHER" id="PTHR24302:SF47">
    <property type="entry name" value="CYTOCHROME P450"/>
    <property type="match status" value="1"/>
</dbReference>
<protein>
    <submittedName>
        <fullName evidence="17">Cytochrome P450</fullName>
    </submittedName>
</protein>
<dbReference type="AlphaFoldDB" id="A0A914XGG7"/>
<keyword evidence="6" id="KW-0256">Endoplasmic reticulum</keyword>